<reference evidence="2 3" key="1">
    <citation type="submission" date="2024-02" db="EMBL/GenBank/DDBJ databases">
        <title>A draft genome for the cacao thread blight pathogen Marasmius crinis-equi.</title>
        <authorList>
            <person name="Cohen S.P."/>
            <person name="Baruah I.K."/>
            <person name="Amoako-Attah I."/>
            <person name="Bukari Y."/>
            <person name="Meinhardt L.W."/>
            <person name="Bailey B.A."/>
        </authorList>
    </citation>
    <scope>NUCLEOTIDE SEQUENCE [LARGE SCALE GENOMIC DNA]</scope>
    <source>
        <strain evidence="2 3">GH-76</strain>
    </source>
</reference>
<gene>
    <name evidence="2" type="ORF">V5O48_006988</name>
</gene>
<protein>
    <recommendedName>
        <fullName evidence="1">CxC2-like cysteine cluster KDZ transposase-associated domain-containing protein</fullName>
    </recommendedName>
</protein>
<feature type="domain" description="CxC2-like cysteine cluster KDZ transposase-associated" evidence="1">
    <location>
        <begin position="130"/>
        <end position="239"/>
    </location>
</feature>
<keyword evidence="3" id="KW-1185">Reference proteome</keyword>
<evidence type="ECO:0000259" key="1">
    <source>
        <dbReference type="Pfam" id="PF18803"/>
    </source>
</evidence>
<dbReference type="EMBL" id="JBAHYK010000347">
    <property type="protein sequence ID" value="KAL0574972.1"/>
    <property type="molecule type" value="Genomic_DNA"/>
</dbReference>
<name>A0ABR3FID8_9AGAR</name>
<dbReference type="InterPro" id="IPR040521">
    <property type="entry name" value="KDZ"/>
</dbReference>
<organism evidence="2 3">
    <name type="scientific">Marasmius crinis-equi</name>
    <dbReference type="NCBI Taxonomy" id="585013"/>
    <lineage>
        <taxon>Eukaryota</taxon>
        <taxon>Fungi</taxon>
        <taxon>Dikarya</taxon>
        <taxon>Basidiomycota</taxon>
        <taxon>Agaricomycotina</taxon>
        <taxon>Agaricomycetes</taxon>
        <taxon>Agaricomycetidae</taxon>
        <taxon>Agaricales</taxon>
        <taxon>Marasmiineae</taxon>
        <taxon>Marasmiaceae</taxon>
        <taxon>Marasmius</taxon>
    </lineage>
</organism>
<evidence type="ECO:0000313" key="3">
    <source>
        <dbReference type="Proteomes" id="UP001465976"/>
    </source>
</evidence>
<evidence type="ECO:0000313" key="2">
    <source>
        <dbReference type="EMBL" id="KAL0574972.1"/>
    </source>
</evidence>
<accession>A0ABR3FID8</accession>
<comment type="caution">
    <text evidence="2">The sequence shown here is derived from an EMBL/GenBank/DDBJ whole genome shotgun (WGS) entry which is preliminary data.</text>
</comment>
<dbReference type="InterPro" id="IPR041457">
    <property type="entry name" value="CxC2_KDZ-assoc"/>
</dbReference>
<dbReference type="Pfam" id="PF18803">
    <property type="entry name" value="CxC2"/>
    <property type="match status" value="1"/>
</dbReference>
<proteinExistence type="predicted"/>
<dbReference type="Proteomes" id="UP001465976">
    <property type="component" value="Unassembled WGS sequence"/>
</dbReference>
<dbReference type="Pfam" id="PF18758">
    <property type="entry name" value="KDZ"/>
    <property type="match status" value="1"/>
</dbReference>
<sequence>MDSFDNNDGSTFYPEFNNVALHEPEGEDGDNAEAREVRRKVVPAQSSTRLMQDWRVLAGQFLKEMLRLEGRAGNGGVCIGCQGAFNSLYRCKVCSGDSLLCSKCMVRAHVRRPLDMIERWNGSFFERQTLGSIGLTIQLGHPPGEVCSSPRPARSKFVIVDVDSIQDVNLSFCMCRRSSTVGDSWQQLIRARLYPGTVDTPATAFTFRCLTAFHNFTLQGKMSAYDFYHGLEMLTDAVGLGLVKDRYDSFVRVVRQWRFLKLLKRAGVGNVEDPDLDVLDPGSLAIRCPACPIPGVNMPKTLESIPPDERYLYRKFISVDACFRLKRRNVSSEQKDPGLFSGLAYFVPPGPYGEWVATLPEQNDTSTCPGLAAMDQAETKYNKGYATTGVLFCLCSRHELVQAKGAGDLSKGEKHGCGDYVVMFSQQETGSELERVLMYDIACQWFKKFFHRILNLPNTVSFDTVRTLWQFAVPKLHIKTHTLFCQQNFSLHLLVGAGATDGDYLKRKRRDAREQAAVQTEEYMDFCQTQSAHIEDWRRRVKEWEDASESERLKMTNPYAHVHKGLTTQEIRLQYAQQEEKDQKAGVARLHDISPSAYMVMALEVEEQQRQLLIEIRGTRYDSALQKTELLESRGKLERLMARLRGVQRIYTPAAITELIAGDLTNRTDPKTGAKVPLEIEEIPVLVPSDLSSDLRQEATMKSWMEMEVEFRKSQASGSLEELRGHLFVRARLNLQRHLHVRHQWASGRARQVLARNERKLEASKLRYRVARSALSAALGEGEVKKLGLRTLADTDVQSFEDKDTCAVRSQRKSIGKRNEEGFVMDLDGGGYRGQFRGHG</sequence>